<proteinExistence type="predicted"/>
<dbReference type="InterPro" id="IPR011576">
    <property type="entry name" value="Pyridox_Oxase_N"/>
</dbReference>
<dbReference type="Gene3D" id="2.30.110.10">
    <property type="entry name" value="Electron Transport, Fmn-binding Protein, Chain A"/>
    <property type="match status" value="1"/>
</dbReference>
<name>E0TEE9_PARBH</name>
<organism evidence="2 3">
    <name type="scientific">Parvularcula bermudensis (strain ATCC BAA-594 / HTCC2503 / KCTC 12087)</name>
    <dbReference type="NCBI Taxonomy" id="314260"/>
    <lineage>
        <taxon>Bacteria</taxon>
        <taxon>Pseudomonadati</taxon>
        <taxon>Pseudomonadota</taxon>
        <taxon>Alphaproteobacteria</taxon>
        <taxon>Parvularculales</taxon>
        <taxon>Parvularculaceae</taxon>
        <taxon>Parvularcula</taxon>
    </lineage>
</organism>
<dbReference type="eggNOG" id="COG3576">
    <property type="taxonomic scope" value="Bacteria"/>
</dbReference>
<dbReference type="PANTHER" id="PTHR39336">
    <property type="entry name" value="PYRIDOXAMINE PHOSPHATE OXIDASE FAMILY PROTEIN (AFU_ORTHOLOGUE AFUA_6G11440)"/>
    <property type="match status" value="1"/>
</dbReference>
<dbReference type="AlphaFoldDB" id="E0TEE9"/>
<dbReference type="InterPro" id="IPR012349">
    <property type="entry name" value="Split_barrel_FMN-bd"/>
</dbReference>
<dbReference type="KEGG" id="pbr:PB2503_09914"/>
<evidence type="ECO:0000259" key="1">
    <source>
        <dbReference type="Pfam" id="PF01243"/>
    </source>
</evidence>
<sequence length="186" mass="20635">MAQFFDRLDERLIRFIEAQPMFFVATAPPDGRVNLSPKGLDTFRVLTETCVAYLDLVGSGAETAAHLKADGRITIMFNSFGDKPLILRLYGHGRYEDRQSDFAQRNGAAFPDHIAARGYVVVDIDQAQTSCGYAVPKMTLTEERSVLDKWAAQKGEKGLKDYVDTRNRRSIDGLPTGLGTEKEGIS</sequence>
<reference evidence="2 3" key="2">
    <citation type="journal article" date="2011" name="J. Bacteriol.">
        <title>Complete genome sequence of strain HTCC2503T of Parvularcula bermudensis, the type species of the order "Parvularculales" in the class Alphaproteobacteria.</title>
        <authorList>
            <person name="Oh H.M."/>
            <person name="Kang I."/>
            <person name="Vergin K.L."/>
            <person name="Kang D."/>
            <person name="Rhee K.H."/>
            <person name="Giovannoni S.J."/>
            <person name="Cho J.C."/>
        </authorList>
    </citation>
    <scope>NUCLEOTIDE SEQUENCE [LARGE SCALE GENOMIC DNA]</scope>
    <source>
        <strain evidence="3">ATCC BAA-594 / HTCC2503 / KCTC 12087</strain>
    </source>
</reference>
<keyword evidence="3" id="KW-1185">Reference proteome</keyword>
<dbReference type="EMBL" id="CP002156">
    <property type="protein sequence ID" value="ADM10035.1"/>
    <property type="molecule type" value="Genomic_DNA"/>
</dbReference>
<dbReference type="SUPFAM" id="SSF50475">
    <property type="entry name" value="FMN-binding split barrel"/>
    <property type="match status" value="1"/>
</dbReference>
<dbReference type="HOGENOM" id="CLU_054794_1_1_5"/>
<evidence type="ECO:0000313" key="3">
    <source>
        <dbReference type="Proteomes" id="UP000001302"/>
    </source>
</evidence>
<dbReference type="Pfam" id="PF01243">
    <property type="entry name" value="PNPOx_N"/>
    <property type="match status" value="1"/>
</dbReference>
<dbReference type="STRING" id="314260.PB2503_09914"/>
<reference evidence="3" key="1">
    <citation type="submission" date="2010-08" db="EMBL/GenBank/DDBJ databases">
        <title>Genome sequence of Parvularcula bermudensis HTCC2503.</title>
        <authorList>
            <person name="Kang D.-M."/>
            <person name="Oh H.-M."/>
            <person name="Cho J.-C."/>
        </authorList>
    </citation>
    <scope>NUCLEOTIDE SEQUENCE [LARGE SCALE GENOMIC DNA]</scope>
    <source>
        <strain evidence="3">ATCC BAA-594 / HTCC2503 / KCTC 12087</strain>
    </source>
</reference>
<dbReference type="OrthoDB" id="115989at2"/>
<dbReference type="Proteomes" id="UP000001302">
    <property type="component" value="Chromosome"/>
</dbReference>
<gene>
    <name evidence="2" type="ordered locus">PB2503_09914</name>
</gene>
<feature type="domain" description="Pyridoxamine 5'-phosphate oxidase N-terminal" evidence="1">
    <location>
        <begin position="9"/>
        <end position="126"/>
    </location>
</feature>
<dbReference type="RefSeq" id="WP_013301009.1">
    <property type="nucleotide sequence ID" value="NC_014414.1"/>
</dbReference>
<protein>
    <recommendedName>
        <fullName evidence="1">Pyridoxamine 5'-phosphate oxidase N-terminal domain-containing protein</fullName>
    </recommendedName>
</protein>
<dbReference type="PANTHER" id="PTHR39336:SF1">
    <property type="entry name" value="PYRIDOXAMINE PHOSPHATE OXIDASE FAMILY PROTEIN (AFU_ORTHOLOGUE AFUA_6G11440)"/>
    <property type="match status" value="1"/>
</dbReference>
<evidence type="ECO:0000313" key="2">
    <source>
        <dbReference type="EMBL" id="ADM10035.1"/>
    </source>
</evidence>
<accession>E0TEE9</accession>